<evidence type="ECO:0000256" key="3">
    <source>
        <dbReference type="ARBA" id="ARBA00022692"/>
    </source>
</evidence>
<dbReference type="Proteomes" id="UP001438953">
    <property type="component" value="Unassembled WGS sequence"/>
</dbReference>
<evidence type="ECO:0000256" key="5">
    <source>
        <dbReference type="ARBA" id="ARBA00023136"/>
    </source>
</evidence>
<evidence type="ECO:0000256" key="4">
    <source>
        <dbReference type="ARBA" id="ARBA00022989"/>
    </source>
</evidence>
<sequence>MILAWYTARKFLRSFGLVLGSFWGILFLIGLVEEVRKLDEDATFTRAVVLSLLNIPETLYTIMPLVMLLGAVVLFLNLARSSELVVMRASGRSALGILISPLLTALVLGGLLISVGNPMVSATQNRYDELSQTDGTRDVVSVGRNGVWMRQSAVYKDSAGVQRSGQAVISAARANGDATSLYDVSFLVLDGDNLAVRRIVADRAVLEKGHWRLFNAKDWPLGRSTNPERDASTSSQLTVATSLTASSIRDSFGAPSSIPLWQLPAFIDTLDAAGFSALKHRVWFQMELAQPLMMMAMVLLAAGFTMRPTRFGGIGKRVLLALIAGLGVFFLRNVAQVLGDSGQIPILLAAWAPPGIAVMFSIALLLHLEDG</sequence>
<dbReference type="EMBL" id="JAYWLC010000004">
    <property type="protein sequence ID" value="MER5171483.1"/>
    <property type="molecule type" value="Genomic_DNA"/>
</dbReference>
<feature type="transmembrane region" description="Helical" evidence="6">
    <location>
        <begin position="59"/>
        <end position="79"/>
    </location>
</feature>
<proteinExistence type="predicted"/>
<accession>A0ABV1SF22</accession>
<name>A0ABV1SF22_9RHOB</name>
<organism evidence="7 8">
    <name type="scientific">Thioclava kandeliae</name>
    <dbReference type="NCBI Taxonomy" id="3070818"/>
    <lineage>
        <taxon>Bacteria</taxon>
        <taxon>Pseudomonadati</taxon>
        <taxon>Pseudomonadota</taxon>
        <taxon>Alphaproteobacteria</taxon>
        <taxon>Rhodobacterales</taxon>
        <taxon>Paracoccaceae</taxon>
        <taxon>Thioclava</taxon>
    </lineage>
</organism>
<feature type="transmembrane region" description="Helical" evidence="6">
    <location>
        <begin position="12"/>
        <end position="32"/>
    </location>
</feature>
<dbReference type="RefSeq" id="WP_350935851.1">
    <property type="nucleotide sequence ID" value="NZ_JAYWLC010000004.1"/>
</dbReference>
<dbReference type="InterPro" id="IPR030923">
    <property type="entry name" value="LptG"/>
</dbReference>
<keyword evidence="5 6" id="KW-0472">Membrane</keyword>
<feature type="transmembrane region" description="Helical" evidence="6">
    <location>
        <begin position="344"/>
        <end position="366"/>
    </location>
</feature>
<feature type="transmembrane region" description="Helical" evidence="6">
    <location>
        <begin position="91"/>
        <end position="113"/>
    </location>
</feature>
<feature type="transmembrane region" description="Helical" evidence="6">
    <location>
        <begin position="288"/>
        <end position="306"/>
    </location>
</feature>
<protein>
    <submittedName>
        <fullName evidence="7">LPS export ABC transporter permease LptG</fullName>
    </submittedName>
</protein>
<evidence type="ECO:0000256" key="6">
    <source>
        <dbReference type="SAM" id="Phobius"/>
    </source>
</evidence>
<keyword evidence="8" id="KW-1185">Reference proteome</keyword>
<dbReference type="NCBIfam" id="TIGR04408">
    <property type="entry name" value="LptG_lptG"/>
    <property type="match status" value="1"/>
</dbReference>
<feature type="transmembrane region" description="Helical" evidence="6">
    <location>
        <begin position="318"/>
        <end position="338"/>
    </location>
</feature>
<dbReference type="InterPro" id="IPR005495">
    <property type="entry name" value="LptG/LptF_permease"/>
</dbReference>
<evidence type="ECO:0000256" key="2">
    <source>
        <dbReference type="ARBA" id="ARBA00022475"/>
    </source>
</evidence>
<dbReference type="PANTHER" id="PTHR33529:SF2">
    <property type="entry name" value="LIPOPOLYSACCHARIDE EXPORT SYSTEM PERMEASE PROTEIN LPTG"/>
    <property type="match status" value="1"/>
</dbReference>
<reference evidence="7 8" key="1">
    <citation type="submission" date="2024-06" db="EMBL/GenBank/DDBJ databases">
        <title>Thioclava kandeliae sp. nov. from a rhizosphere soil sample of Kandelia candel in a mangrove.</title>
        <authorList>
            <person name="Mu T."/>
        </authorList>
    </citation>
    <scope>NUCLEOTIDE SEQUENCE [LARGE SCALE GENOMIC DNA]</scope>
    <source>
        <strain evidence="7 8">CPCC 100088</strain>
    </source>
</reference>
<evidence type="ECO:0000256" key="1">
    <source>
        <dbReference type="ARBA" id="ARBA00004651"/>
    </source>
</evidence>
<evidence type="ECO:0000313" key="7">
    <source>
        <dbReference type="EMBL" id="MER5171483.1"/>
    </source>
</evidence>
<keyword evidence="3 6" id="KW-0812">Transmembrane</keyword>
<keyword evidence="4 6" id="KW-1133">Transmembrane helix</keyword>
<gene>
    <name evidence="7" type="primary">lptG</name>
    <name evidence="7" type="ORF">VSX56_06800</name>
</gene>
<comment type="caution">
    <text evidence="7">The sequence shown here is derived from an EMBL/GenBank/DDBJ whole genome shotgun (WGS) entry which is preliminary data.</text>
</comment>
<dbReference type="PANTHER" id="PTHR33529">
    <property type="entry name" value="SLR0882 PROTEIN-RELATED"/>
    <property type="match status" value="1"/>
</dbReference>
<evidence type="ECO:0000313" key="8">
    <source>
        <dbReference type="Proteomes" id="UP001438953"/>
    </source>
</evidence>
<comment type="subcellular location">
    <subcellularLocation>
        <location evidence="1">Cell membrane</location>
        <topology evidence="1">Multi-pass membrane protein</topology>
    </subcellularLocation>
</comment>
<keyword evidence="2" id="KW-1003">Cell membrane</keyword>
<dbReference type="Pfam" id="PF03739">
    <property type="entry name" value="LptF_LptG"/>
    <property type="match status" value="1"/>
</dbReference>